<dbReference type="Proteomes" id="UP000186601">
    <property type="component" value="Unassembled WGS sequence"/>
</dbReference>
<reference evidence="1 2" key="1">
    <citation type="submission" date="2018-02" db="EMBL/GenBank/DDBJ databases">
        <title>Genome sequence of the basidiomycete white-rot fungus Phlebia centrifuga.</title>
        <authorList>
            <person name="Granchi Z."/>
            <person name="Peng M."/>
            <person name="de Vries R.P."/>
            <person name="Hilden K."/>
            <person name="Makela M.R."/>
            <person name="Grigoriev I."/>
            <person name="Riley R."/>
        </authorList>
    </citation>
    <scope>NUCLEOTIDE SEQUENCE [LARGE SCALE GENOMIC DNA]</scope>
    <source>
        <strain evidence="1 2">FBCC195</strain>
    </source>
</reference>
<evidence type="ECO:0000313" key="2">
    <source>
        <dbReference type="Proteomes" id="UP000186601"/>
    </source>
</evidence>
<accession>A0A2R6S608</accession>
<name>A0A2R6S608_9APHY</name>
<proteinExistence type="predicted"/>
<dbReference type="OrthoDB" id="3204655at2759"/>
<dbReference type="STRING" id="98765.A0A2R6S608"/>
<comment type="caution">
    <text evidence="1">The sequence shown here is derived from an EMBL/GenBank/DDBJ whole genome shotgun (WGS) entry which is preliminary data.</text>
</comment>
<sequence length="176" mass="19113">MPLVVCLVRTHDKDLPSIPAQSLDVAALKCCATVEDEEGMVSVEVLDAEFFDENILVIVFRPSDRGRGPTYIATIDYTNLVYENIEPTLLPNGTREGLMSTVLQLLKDGQIVSAHLPILQSRALVGCREGNVTLAVNGRVGRRVACVLDDAGLALEILDMEGDADEDEEGMEIGEE</sequence>
<dbReference type="EMBL" id="MLYV02000032">
    <property type="protein sequence ID" value="PSS37724.1"/>
    <property type="molecule type" value="Genomic_DNA"/>
</dbReference>
<evidence type="ECO:0000313" key="1">
    <source>
        <dbReference type="EMBL" id="PSS37724.1"/>
    </source>
</evidence>
<dbReference type="AlphaFoldDB" id="A0A2R6S608"/>
<gene>
    <name evidence="1" type="ORF">PHLCEN_2v417</name>
</gene>
<organism evidence="1 2">
    <name type="scientific">Hermanssonia centrifuga</name>
    <dbReference type="NCBI Taxonomy" id="98765"/>
    <lineage>
        <taxon>Eukaryota</taxon>
        <taxon>Fungi</taxon>
        <taxon>Dikarya</taxon>
        <taxon>Basidiomycota</taxon>
        <taxon>Agaricomycotina</taxon>
        <taxon>Agaricomycetes</taxon>
        <taxon>Polyporales</taxon>
        <taxon>Meruliaceae</taxon>
        <taxon>Hermanssonia</taxon>
    </lineage>
</organism>
<protein>
    <submittedName>
        <fullName evidence="1">Uncharacterized protein</fullName>
    </submittedName>
</protein>
<keyword evidence="2" id="KW-1185">Reference proteome</keyword>